<dbReference type="GO" id="GO:0048167">
    <property type="term" value="P:regulation of synaptic plasticity"/>
    <property type="evidence" value="ECO:0007669"/>
    <property type="project" value="TreeGrafter"/>
</dbReference>
<feature type="region of interest" description="Disordered" evidence="3">
    <location>
        <begin position="3342"/>
        <end position="3380"/>
    </location>
</feature>
<dbReference type="GO" id="GO:0031267">
    <property type="term" value="F:small GTPase binding"/>
    <property type="evidence" value="ECO:0007669"/>
    <property type="project" value="InterPro"/>
</dbReference>
<feature type="region of interest" description="Disordered" evidence="3">
    <location>
        <begin position="2497"/>
        <end position="2536"/>
    </location>
</feature>
<feature type="compositionally biased region" description="Polar residues" evidence="3">
    <location>
        <begin position="602"/>
        <end position="611"/>
    </location>
</feature>
<feature type="region of interest" description="Disordered" evidence="3">
    <location>
        <begin position="3075"/>
        <end position="3103"/>
    </location>
</feature>
<feature type="region of interest" description="Disordered" evidence="3">
    <location>
        <begin position="2555"/>
        <end position="2700"/>
    </location>
</feature>
<dbReference type="Proteomes" id="UP000835052">
    <property type="component" value="Unassembled WGS sequence"/>
</dbReference>
<feature type="region of interest" description="Disordered" evidence="3">
    <location>
        <begin position="3410"/>
        <end position="3460"/>
    </location>
</feature>
<keyword evidence="7" id="KW-1185">Reference proteome</keyword>
<feature type="compositionally biased region" description="Acidic residues" evidence="3">
    <location>
        <begin position="2671"/>
        <end position="2684"/>
    </location>
</feature>
<dbReference type="GO" id="GO:0050806">
    <property type="term" value="P:positive regulation of synaptic transmission"/>
    <property type="evidence" value="ECO:0007669"/>
    <property type="project" value="TreeGrafter"/>
</dbReference>
<dbReference type="GO" id="GO:2000300">
    <property type="term" value="P:regulation of synaptic vesicle exocytosis"/>
    <property type="evidence" value="ECO:0007669"/>
    <property type="project" value="TreeGrafter"/>
</dbReference>
<dbReference type="SUPFAM" id="SSF50156">
    <property type="entry name" value="PDZ domain-like"/>
    <property type="match status" value="1"/>
</dbReference>
<feature type="region of interest" description="Disordered" evidence="3">
    <location>
        <begin position="884"/>
        <end position="906"/>
    </location>
</feature>
<feature type="region of interest" description="Disordered" evidence="3">
    <location>
        <begin position="275"/>
        <end position="357"/>
    </location>
</feature>
<dbReference type="GO" id="GO:0042391">
    <property type="term" value="P:regulation of membrane potential"/>
    <property type="evidence" value="ECO:0007669"/>
    <property type="project" value="TreeGrafter"/>
</dbReference>
<feature type="region of interest" description="Disordered" evidence="3">
    <location>
        <begin position="2029"/>
        <end position="2111"/>
    </location>
</feature>
<dbReference type="InterPro" id="IPR035892">
    <property type="entry name" value="C2_domain_sf"/>
</dbReference>
<dbReference type="OrthoDB" id="270970at2759"/>
<feature type="region of interest" description="Disordered" evidence="3">
    <location>
        <begin position="2445"/>
        <end position="2479"/>
    </location>
</feature>
<organism evidence="6 7">
    <name type="scientific">Caenorhabditis auriculariae</name>
    <dbReference type="NCBI Taxonomy" id="2777116"/>
    <lineage>
        <taxon>Eukaryota</taxon>
        <taxon>Metazoa</taxon>
        <taxon>Ecdysozoa</taxon>
        <taxon>Nematoda</taxon>
        <taxon>Chromadorea</taxon>
        <taxon>Rhabditida</taxon>
        <taxon>Rhabditina</taxon>
        <taxon>Rhabditomorpha</taxon>
        <taxon>Rhabditoidea</taxon>
        <taxon>Rhabditidae</taxon>
        <taxon>Peloderinae</taxon>
        <taxon>Caenorhabditis</taxon>
    </lineage>
</organism>
<feature type="region of interest" description="Disordered" evidence="3">
    <location>
        <begin position="372"/>
        <end position="456"/>
    </location>
</feature>
<feature type="compositionally biased region" description="Polar residues" evidence="3">
    <location>
        <begin position="2052"/>
        <end position="2061"/>
    </location>
</feature>
<feature type="compositionally biased region" description="Basic and acidic residues" evidence="3">
    <location>
        <begin position="792"/>
        <end position="802"/>
    </location>
</feature>
<feature type="region of interest" description="Disordered" evidence="3">
    <location>
        <begin position="2306"/>
        <end position="2340"/>
    </location>
</feature>
<feature type="compositionally biased region" description="Polar residues" evidence="3">
    <location>
        <begin position="2467"/>
        <end position="2479"/>
    </location>
</feature>
<feature type="region of interest" description="Disordered" evidence="3">
    <location>
        <begin position="2352"/>
        <end position="2376"/>
    </location>
</feature>
<dbReference type="PANTHER" id="PTHR12157">
    <property type="entry name" value="REGULATING SYNAPTIC MEMBRANE EXOCYTOSIS PROTEIN"/>
    <property type="match status" value="1"/>
</dbReference>
<feature type="compositionally biased region" description="Basic and acidic residues" evidence="3">
    <location>
        <begin position="3441"/>
        <end position="3460"/>
    </location>
</feature>
<dbReference type="InterPro" id="IPR039032">
    <property type="entry name" value="Rim-like"/>
</dbReference>
<dbReference type="GO" id="GO:0042734">
    <property type="term" value="C:presynaptic membrane"/>
    <property type="evidence" value="ECO:0007669"/>
    <property type="project" value="TreeGrafter"/>
</dbReference>
<feature type="compositionally biased region" description="Acidic residues" evidence="3">
    <location>
        <begin position="2557"/>
        <end position="2575"/>
    </location>
</feature>
<feature type="compositionally biased region" description="Basic and acidic residues" evidence="3">
    <location>
        <begin position="495"/>
        <end position="505"/>
    </location>
</feature>
<dbReference type="GO" id="GO:0044325">
    <property type="term" value="F:transmembrane transporter binding"/>
    <property type="evidence" value="ECO:0007669"/>
    <property type="project" value="TreeGrafter"/>
</dbReference>
<accession>A0A8S1HCI4</accession>
<evidence type="ECO:0000256" key="3">
    <source>
        <dbReference type="SAM" id="MobiDB-lite"/>
    </source>
</evidence>
<feature type="compositionally biased region" description="Basic and acidic residues" evidence="3">
    <location>
        <begin position="396"/>
        <end position="406"/>
    </location>
</feature>
<dbReference type="PROSITE" id="PS50004">
    <property type="entry name" value="C2"/>
    <property type="match status" value="1"/>
</dbReference>
<feature type="compositionally biased region" description="Basic and acidic residues" evidence="3">
    <location>
        <begin position="2449"/>
        <end position="2464"/>
    </location>
</feature>
<feature type="domain" description="PDZ" evidence="5">
    <location>
        <begin position="3912"/>
        <end position="4003"/>
    </location>
</feature>
<evidence type="ECO:0000313" key="7">
    <source>
        <dbReference type="Proteomes" id="UP000835052"/>
    </source>
</evidence>
<feature type="region of interest" description="Disordered" evidence="3">
    <location>
        <begin position="1311"/>
        <end position="1369"/>
    </location>
</feature>
<feature type="compositionally biased region" description="Low complexity" evidence="3">
    <location>
        <begin position="1940"/>
        <end position="1952"/>
    </location>
</feature>
<feature type="domain" description="C2" evidence="4">
    <location>
        <begin position="4053"/>
        <end position="4175"/>
    </location>
</feature>
<feature type="compositionally biased region" description="Pro residues" evidence="3">
    <location>
        <begin position="1337"/>
        <end position="1349"/>
    </location>
</feature>
<feature type="compositionally biased region" description="Basic and acidic residues" evidence="3">
    <location>
        <begin position="2029"/>
        <end position="2038"/>
    </location>
</feature>
<feature type="region of interest" description="Disordered" evidence="3">
    <location>
        <begin position="3867"/>
        <end position="3905"/>
    </location>
</feature>
<feature type="region of interest" description="Disordered" evidence="3">
    <location>
        <begin position="2827"/>
        <end position="2876"/>
    </location>
</feature>
<feature type="compositionally biased region" description="Polar residues" evidence="3">
    <location>
        <begin position="2208"/>
        <end position="2221"/>
    </location>
</feature>
<dbReference type="Gene3D" id="2.60.40.150">
    <property type="entry name" value="C2 domain"/>
    <property type="match status" value="1"/>
</dbReference>
<feature type="compositionally biased region" description="Basic and acidic residues" evidence="3">
    <location>
        <begin position="2598"/>
        <end position="2615"/>
    </location>
</feature>
<dbReference type="InterPro" id="IPR001478">
    <property type="entry name" value="PDZ"/>
</dbReference>
<evidence type="ECO:0000256" key="1">
    <source>
        <dbReference type="ARBA" id="ARBA00023018"/>
    </source>
</evidence>
<dbReference type="InterPro" id="IPR036034">
    <property type="entry name" value="PDZ_sf"/>
</dbReference>
<feature type="compositionally biased region" description="Basic and acidic residues" evidence="3">
    <location>
        <begin position="1"/>
        <end position="10"/>
    </location>
</feature>
<dbReference type="SMART" id="SM00228">
    <property type="entry name" value="PDZ"/>
    <property type="match status" value="1"/>
</dbReference>
<feature type="compositionally biased region" description="Polar residues" evidence="3">
    <location>
        <begin position="1316"/>
        <end position="1333"/>
    </location>
</feature>
<evidence type="ECO:0000256" key="2">
    <source>
        <dbReference type="ARBA" id="ARBA00034103"/>
    </source>
</evidence>
<feature type="region of interest" description="Disordered" evidence="3">
    <location>
        <begin position="1197"/>
        <end position="1216"/>
    </location>
</feature>
<dbReference type="Pfam" id="PF00168">
    <property type="entry name" value="C2"/>
    <property type="match status" value="1"/>
</dbReference>
<feature type="region of interest" description="Disordered" evidence="3">
    <location>
        <begin position="75"/>
        <end position="151"/>
    </location>
</feature>
<feature type="compositionally biased region" description="Basic and acidic residues" evidence="3">
    <location>
        <begin position="2069"/>
        <end position="2079"/>
    </location>
</feature>
<dbReference type="CDD" id="cd06714">
    <property type="entry name" value="PDZ_RIM-like"/>
    <property type="match status" value="1"/>
</dbReference>
<keyword evidence="1" id="KW-0770">Synapse</keyword>
<comment type="caution">
    <text evidence="6">The sequence shown here is derived from an EMBL/GenBank/DDBJ whole genome shotgun (WGS) entry which is preliminary data.</text>
</comment>
<dbReference type="InterPro" id="IPR000008">
    <property type="entry name" value="C2_dom"/>
</dbReference>
<feature type="compositionally biased region" description="Polar residues" evidence="3">
    <location>
        <begin position="3091"/>
        <end position="3103"/>
    </location>
</feature>
<dbReference type="GO" id="GO:0048791">
    <property type="term" value="P:calcium ion-regulated exocytosis of neurotransmitter"/>
    <property type="evidence" value="ECO:0007669"/>
    <property type="project" value="TreeGrafter"/>
</dbReference>
<feature type="compositionally biased region" description="Basic and acidic residues" evidence="3">
    <location>
        <begin position="192"/>
        <end position="208"/>
    </location>
</feature>
<feature type="region of interest" description="Disordered" evidence="3">
    <location>
        <begin position="1887"/>
        <end position="1960"/>
    </location>
</feature>
<feature type="region of interest" description="Disordered" evidence="3">
    <location>
        <begin position="471"/>
        <end position="524"/>
    </location>
</feature>
<feature type="compositionally biased region" description="Basic and acidic residues" evidence="3">
    <location>
        <begin position="693"/>
        <end position="703"/>
    </location>
</feature>
<evidence type="ECO:0000313" key="6">
    <source>
        <dbReference type="EMBL" id="CAD6194173.1"/>
    </source>
</evidence>
<evidence type="ECO:0000259" key="4">
    <source>
        <dbReference type="PROSITE" id="PS50004"/>
    </source>
</evidence>
<reference evidence="6" key="1">
    <citation type="submission" date="2020-10" db="EMBL/GenBank/DDBJ databases">
        <authorList>
            <person name="Kikuchi T."/>
        </authorList>
    </citation>
    <scope>NUCLEOTIDE SEQUENCE</scope>
    <source>
        <strain evidence="6">NKZ352</strain>
    </source>
</reference>
<feature type="compositionally biased region" description="Polar residues" evidence="3">
    <location>
        <begin position="3361"/>
        <end position="3380"/>
    </location>
</feature>
<feature type="compositionally biased region" description="Basic and acidic residues" evidence="3">
    <location>
        <begin position="291"/>
        <end position="307"/>
    </location>
</feature>
<feature type="region of interest" description="Disordered" evidence="3">
    <location>
        <begin position="2397"/>
        <end position="2416"/>
    </location>
</feature>
<gene>
    <name evidence="6" type="ORF">CAUJ_LOCUS10092</name>
</gene>
<dbReference type="SUPFAM" id="SSF49562">
    <property type="entry name" value="C2 domain (Calcium/lipid-binding domain, CaLB)"/>
    <property type="match status" value="1"/>
</dbReference>
<sequence>MEKELSEDRSSATSNADQFEEGSFDDVTAISDQEVVSQAPFEVEDSSELPQPSTEFAQPVISKQELDHIAYITSLAERSSFEAPERPPLPRRMASEQQEMEKELSEDRSSATSNADQFEEGSFDDVTAISDQEVVSQAPFEVEDSSELPQPRTEFAQPVLSKQELDHIAYITSLAERSSFEAAERPPLPRRMTLEQHEMEKELSEDRSSATSNADQFEEGSFDDVTAISDQEVVSQAPFEVEDSSELPQPRTEFAQPVLSKQELDHIAYITSLAERSSFEAAERPPLPRRMTLEQHEMEKELSEDRSGATSDADQFEERSFDDVTAISDQDVVSQAPFEVEDSSELPQPSTEFAQPVLSKQELDHIAYITSLAERSSFEAPERPPLPRRMASEQQEMEKVLSEDRSSATSNADQFEEGSFDDVTAISDQEVVSQAPFKVEDSSELPQSSTEFAQPVLSKQELDHIAYITSLAERSSFEAPERPPLPRRMASEQFEMEKELSEDRSSATSNADQFEERSFDDVTALSDQEVVSHAPYEVEESSELPQPSSEFAQPVLSNQELDHIAYITSLAEQSSFEAPERPPLPRRMTSEQFELQEELSENRSSATSNADQFEEGSFDDVTAISDQEVVSQAPFEVEESSALPQPSTEFAQPVLSKQELDHIAYITSLAEQSSFEASQRPPLPRRMASEQYEMDKELSEDRSSATSNADQFDERSFDDVTAISDQEVVSQAPFEVEESSELPQPSTEFAQPVLSKQELDHIAYITSLAEQSSFEASQRPPLPRRMASEQYEMDKELSEDRSSATSNADQFDERSFDDVTAISDQEVVSQAPFEVEESSELPQPSTEFAQPVLSKQELDHIAYITSLAEHSISYLDDLEEAPLLSSDSSEKPDWEKQFSEDRSSATSIADQFETGFANAYETADQENLAEGLIHPTKRSEMLQPFVRSEKSLLLEKADASRVLNLAKFQLNNGRTGSFPCVRCVMFSLRRSKSAPFIPLPTSSGRSDHKVTSLLPYTTKRSASEYSFELENWRREVLRGSASHGEVRSKRPNAYEICEQHSFKEPRYLLSNVDLLWRLNFAANRLTEVIADDAARDLRIFYRHANNPRARYFSDAPMSVESEEESAEGRADLGYVVEPLPKDGSSSFGLFSFFSQKKSLTDRPRSALALFSSANINTGMRKDSEDRSAGDILNLLRRSSGADPRLQSESPTSRLPDNALVGLSEAERQHIISVISRSNKSSSPITSRRCSSALQMLPEMDTLSDTEREHIQNVIEKAEGRTPYVIKNPQKNPSIPRWSNDFEASELTIREVPSESPVKTDQADSISTRRSTSALRVVPPPIAISQPTPPHSARTDSSRRSSETPNFGFSTPSVAGVKSFFERASNTVRSAAENLTEKSEEKMGLTQEELDHIARINRMAEEMETQPELTEEELAHITKVAQMAEIEEERMAVPVPREFKPQPKPTKKQAETELTAEELAHIARIAQMAEEQESTPVALENLSNLGLTEEELAHIARIAQLAEIENVAPPPVKISGPSDMRKEKVEPGLTEEELAHIVRISQLAEEEDVAPNGFREIVQSGLTDEELAHISRIAQMAEMEDVAPQNVGREVKAREEVEPELTDEELAHIARVSQLAEEERMTEPLNRFMVVEPRKDSENDLTEEELAHIARIAEMAEMEGFTQPRPVLEPEYLEPIRTVAEPELTDEVLAHNARIAEMAEMERFTQPRTVVEPAYLEPIRTVAEPELTAEELAHISRIAELAEMEGTPQPVEETKEVEPDLTEEELAHIARIAQLAEEEGIAQSMPSDRSISEKGKVDLQPELTEEELAHIAKISQIAELEGLTSSKPTIIEEVPEVHSSELTQEELEHIARITQMAEVEAQVTTMYPRMPLPVPPKRDSNKMVPETSPTSSQERNRFASHASSISPDDTSRRIPEEGSHDGISMHSSSSRGSIHSHRSSDFDIRSVSEMRNAKNLGEWYEEQLSFIRQSIADEEELFENAEDLTTPTRLEEELTPKDEVPPSDIGFAGREESMSESEKPQLGGIDSVAGGVPTQQHSSSFTAFPIASSAKEKKGRKEQYLVDAAPEPESSSINVNAARREPRERSPFVTQSLVDEELPAESPGMASALPPMDGLTEEEQRKILAVMAAAEMDDFNMMPTPQPTRSLAPPATSMPIPPGLEGLSEEERMQIMAVMANAEMDEARNQPLSKMTSRSPSYNIMPTSPLPPKQFEPPGLEGLSEEEKRKIMAVMANAEMEEVQTLPLPPTRPTSVASTAPPGLEDLSEEERFKIMSVIANAEFEDARSALNSPSQGFKPISAARTPSPARESLPDLSGLSEEEREQIRAVTAKANLDLEPSNWRPSPQTSAAVSPAQQRDVDFGLEGLSEEERRQIMAVMSRAAEEPPAAPVEAIPEERAISPISEEIIRTSEPDEHYVESSEVAVQPEDFEIATRVDSREDEMRYGTRMEPSSPTRESGYATTSTTYEKELFDVVHEKANEDVLDDSSQIREGARSRRDSIEYPERPERALSPDLKAKNDDFDFTYSDSRFAGIMHFDDIESAEEQKEVEELEEEEEKKEDKNEWDSRRMWTTVFESDESELPHHEQDFSKTQERDQSRAVGLGTSQGASEVEEKKISGLRNGPSTFTRTTALTSLSSTPEIKITTEEEPKSDSEDEESVSEDDEEYPDKVVAAPIAPAPTFEEVERERIRQEELGKEVLQQIQAFGEAANDEFDVQWANSNLVKNENSPTAPAAASTTTPEITFSEEEMLFQTARPPEIGKFQPVRNPFLDSPEDEEVTINMEDVDYNEVAKFYETHSQMMRRPGPVYTIAEDESEDDGTLSNSESRLNAREKRQKKSADNILAKYDRPKKSTESTTVAAPATTYAIINLSERPPPLTITSETSPFFSSPNSIPTSGVAPFFSPQEVNDVPSEIYTSIDKTMAEVEDLLGQVYTNASAKPNLLCYDQSSFAIPTASNENKATQEKMSNGETSPSFLLPLQKSTLGSFLDSVAAEPEILSPRGLKRSPGMLLPSQEPLASLSSFSAKTVDEQPSEVPNTIDGLANAYKWLQDIEDDGSAASATEMGRRKLPSIPATSTGPPSLQTPLSMTIQAPLSNSVVGHFVDDYSTSLPQDPIVPETLLRGSSLPRRQTQSQTTPPVYITSSRTTVSPAVSTTNVFTSVPSTSAGIVSGLDSRPTSSMSIYQDISRPASAASNVSIYPSTSNINPAILPGAAYTSRVPHLRQPVSLRPSTSTTTSQIRPSTARIPNTLARVLLKKELKDVLMQRKVRLEASEIEANQRQYKVQKMIVTGLLPEKPEDDIPRVVKCDLPLEITRDVHIAKLPQVQPNRRETHTPTARRYAAAQSTPMTSKLGATSSQSVATQANEENIHQMRTTSLRTQLEFEKRPNLMTYVGKRSAETQTDTANPTLDYRSNILSGSYPRIQKDRQSRRDRNEQSRSYHSDLLEITKQYFEDYDRQLRELGEKAKRSQRRRFDFHDDEDAESRKSQVLSELARRRERMCASCEVLHEVEPFQTTNAMSSDYSSHVPHYGSLPRIDYPRVRTDSTRDFTYRGAPEPVAPYYNYGSLPRNFERYNVEPIQIENEQSFGAPPARYNSFTAFDMNLPQSTSSMYGRPGTAYYDSYADGNANTKRLGTSNFPYANDTMNMTVPQQHPDFVSQYASFLNSQFLTGLQSAANLPQPMMPLTRYDAPLSEPRQGMTTNFDNHFDPLMLSDPMRAAHVYSRNETNYGSRPAQQSLMDYGNVRKPYSAVVPIKPYGSRKELYDVPNLQKQQHHQQLLQQQQLLRRQQQELYALPPGEPIARVGFGDVSDYWPRDDALSRVYASAGRRRSQGCSNILVMEFHDSVPSNNYRSLSNRTRPRVDYDTGTTRSEPFSGHQRHRGRYEEERRPEVKRILLTRRYRHHNIYNDLGVRVVGGKRQKDGQLAAYVSAVNSKMNNQTLGQIKLGDEVLEWNGILLREKTFEEVERIINSSQGEVEVIIRSVNQLGAPGRVSEDQHRYLRSDELSPDRAPPVPMHRVNGNNNNLPHASFSDSSCGHIQVALSYDRSSSLLTVQVLRARGLKARDTSRTAPNPFVKVYLLPGRKVSHKRRTRFVDSSCDPEWNQLLEYHVPPQLLSTMFLEFSVCDYEKDTNDVPLGHVQISLGDSNALSASARWYAIQPEMSQSRTSRRCYEQHEEDLRRAAHIFPSYNPASLDIGYPAIN</sequence>
<dbReference type="EMBL" id="CAJGYM010000042">
    <property type="protein sequence ID" value="CAD6194173.1"/>
    <property type="molecule type" value="Genomic_DNA"/>
</dbReference>
<feature type="region of interest" description="Disordered" evidence="3">
    <location>
        <begin position="571"/>
        <end position="617"/>
    </location>
</feature>
<feature type="region of interest" description="Disordered" evidence="3">
    <location>
        <begin position="178"/>
        <end position="258"/>
    </location>
</feature>
<feature type="region of interest" description="Disordered" evidence="3">
    <location>
        <begin position="633"/>
        <end position="654"/>
    </location>
</feature>
<feature type="region of interest" description="Disordered" evidence="3">
    <location>
        <begin position="2208"/>
        <end position="2232"/>
    </location>
</feature>
<dbReference type="GO" id="GO:0048788">
    <property type="term" value="C:cytoskeleton of presynaptic active zone"/>
    <property type="evidence" value="ECO:0007669"/>
    <property type="project" value="TreeGrafter"/>
</dbReference>
<feature type="compositionally biased region" description="Polar residues" evidence="3">
    <location>
        <begin position="2359"/>
        <end position="2373"/>
    </location>
</feature>
<feature type="region of interest" description="Disordered" evidence="3">
    <location>
        <begin position="671"/>
        <end position="753"/>
    </location>
</feature>
<comment type="subcellular location">
    <subcellularLocation>
        <location evidence="2">Synapse</location>
    </subcellularLocation>
</comment>
<proteinExistence type="predicted"/>
<dbReference type="PANTHER" id="PTHR12157:SF25">
    <property type="entry name" value="REGULATING SYNAPTIC MEMBRANE EXOCYTOSIS PROTEIN 3"/>
    <property type="match status" value="1"/>
</dbReference>
<evidence type="ECO:0000259" key="5">
    <source>
        <dbReference type="PROSITE" id="PS50106"/>
    </source>
</evidence>
<feature type="compositionally biased region" description="Basic and acidic residues" evidence="3">
    <location>
        <begin position="1928"/>
        <end position="1939"/>
    </location>
</feature>
<feature type="compositionally biased region" description="Basic and acidic residues" evidence="3">
    <location>
        <begin position="99"/>
        <end position="109"/>
    </location>
</feature>
<feature type="compositionally biased region" description="Basic and acidic residues" evidence="3">
    <location>
        <begin position="2661"/>
        <end position="2670"/>
    </location>
</feature>
<dbReference type="PROSITE" id="PS50106">
    <property type="entry name" value="PDZ"/>
    <property type="match status" value="1"/>
</dbReference>
<protein>
    <submittedName>
        <fullName evidence="6">Uncharacterized protein</fullName>
    </submittedName>
</protein>
<dbReference type="Gene3D" id="2.30.42.10">
    <property type="match status" value="1"/>
</dbReference>
<feature type="compositionally biased region" description="Low complexity" evidence="3">
    <location>
        <begin position="2642"/>
        <end position="2660"/>
    </location>
</feature>
<dbReference type="SMART" id="SM00239">
    <property type="entry name" value="C2"/>
    <property type="match status" value="1"/>
</dbReference>
<feature type="compositionally biased region" description="Basic and acidic residues" evidence="3">
    <location>
        <begin position="1352"/>
        <end position="1361"/>
    </location>
</feature>
<feature type="region of interest" description="Disordered" evidence="3">
    <location>
        <begin position="1"/>
        <end position="61"/>
    </location>
</feature>
<feature type="region of interest" description="Disordered" evidence="3">
    <location>
        <begin position="770"/>
        <end position="816"/>
    </location>
</feature>
<feature type="compositionally biased region" description="Basic and acidic residues" evidence="3">
    <location>
        <begin position="888"/>
        <end position="903"/>
    </location>
</feature>
<name>A0A8S1HCI4_9PELO</name>
<feature type="compositionally biased region" description="Basic and acidic residues" evidence="3">
    <location>
        <begin position="2505"/>
        <end position="2536"/>
    </location>
</feature>
<feature type="compositionally biased region" description="Basic and acidic residues" evidence="3">
    <location>
        <begin position="2576"/>
        <end position="2586"/>
    </location>
</feature>